<dbReference type="EMBL" id="LR796761">
    <property type="protein sequence ID" value="CAB4164434.1"/>
    <property type="molecule type" value="Genomic_DNA"/>
</dbReference>
<organism evidence="2">
    <name type="scientific">uncultured Caudovirales phage</name>
    <dbReference type="NCBI Taxonomy" id="2100421"/>
    <lineage>
        <taxon>Viruses</taxon>
        <taxon>Duplodnaviria</taxon>
        <taxon>Heunggongvirae</taxon>
        <taxon>Uroviricota</taxon>
        <taxon>Caudoviricetes</taxon>
        <taxon>Peduoviridae</taxon>
        <taxon>Maltschvirus</taxon>
        <taxon>Maltschvirus maltsch</taxon>
    </lineage>
</organism>
<proteinExistence type="predicted"/>
<accession>A0A6J5PA73</accession>
<reference evidence="2" key="1">
    <citation type="submission" date="2020-04" db="EMBL/GenBank/DDBJ databases">
        <authorList>
            <person name="Chiriac C."/>
            <person name="Salcher M."/>
            <person name="Ghai R."/>
            <person name="Kavagutti S V."/>
        </authorList>
    </citation>
    <scope>NUCLEOTIDE SEQUENCE</scope>
</reference>
<dbReference type="Pfam" id="PF18909">
    <property type="entry name" value="dGTP_diPhyd_N"/>
    <property type="match status" value="1"/>
</dbReference>
<name>A0A6J5PA73_9CAUD</name>
<sequence>MSDTNGRKFDTGKLQYGLIPPEALRQTVEVLTYGATKYAPDNWRYVSEGKRRYFDAAQRHLWAWKAGEAIDSETGASHLAHAICCLMFLLETK</sequence>
<protein>
    <recommendedName>
        <fullName evidence="1">dATP/dGTP diphosphohydrolase N-terminal domain-containing protein</fullName>
    </recommendedName>
</protein>
<evidence type="ECO:0000313" key="2">
    <source>
        <dbReference type="EMBL" id="CAB4164434.1"/>
    </source>
</evidence>
<dbReference type="InterPro" id="IPR044038">
    <property type="entry name" value="dATP/dGTP_diPOhydrolase_N"/>
</dbReference>
<gene>
    <name evidence="2" type="ORF">UFOVP830_36</name>
</gene>
<evidence type="ECO:0000259" key="1">
    <source>
        <dbReference type="Pfam" id="PF18909"/>
    </source>
</evidence>
<feature type="domain" description="dATP/dGTP diphosphohydrolase N-terminal" evidence="1">
    <location>
        <begin position="5"/>
        <end position="92"/>
    </location>
</feature>